<dbReference type="GO" id="GO:0016705">
    <property type="term" value="F:oxidoreductase activity, acting on paired donors, with incorporation or reduction of molecular oxygen"/>
    <property type="evidence" value="ECO:0007669"/>
    <property type="project" value="InterPro"/>
</dbReference>
<evidence type="ECO:0000256" key="9">
    <source>
        <dbReference type="RuleBase" id="RU000461"/>
    </source>
</evidence>
<dbReference type="GO" id="GO:0042359">
    <property type="term" value="P:vitamin D metabolic process"/>
    <property type="evidence" value="ECO:0007669"/>
    <property type="project" value="UniProtKB-ARBA"/>
</dbReference>
<dbReference type="GO" id="GO:0005506">
    <property type="term" value="F:iron ion binding"/>
    <property type="evidence" value="ECO:0007669"/>
    <property type="project" value="InterPro"/>
</dbReference>
<keyword evidence="4 8" id="KW-0479">Metal-binding</keyword>
<dbReference type="InterPro" id="IPR002401">
    <property type="entry name" value="Cyt_P450_E_grp-I"/>
</dbReference>
<dbReference type="GO" id="GO:0071375">
    <property type="term" value="P:cellular response to peptide hormone stimulus"/>
    <property type="evidence" value="ECO:0007669"/>
    <property type="project" value="TreeGrafter"/>
</dbReference>
<dbReference type="PANTHER" id="PTHR24279">
    <property type="entry name" value="CYTOCHROME P450"/>
    <property type="match status" value="1"/>
</dbReference>
<dbReference type="AlphaFoldDB" id="A0AAD8LSZ4"/>
<feature type="binding site" description="axial binding residue" evidence="8">
    <location>
        <position position="443"/>
    </location>
    <ligand>
        <name>heme</name>
        <dbReference type="ChEBI" id="CHEBI:30413"/>
    </ligand>
    <ligandPart>
        <name>Fe</name>
        <dbReference type="ChEBI" id="CHEBI:18248"/>
    </ligandPart>
</feature>
<evidence type="ECO:0000313" key="10">
    <source>
        <dbReference type="EMBL" id="KAK1173368.1"/>
    </source>
</evidence>
<evidence type="ECO:0000313" key="11">
    <source>
        <dbReference type="Proteomes" id="UP001230051"/>
    </source>
</evidence>
<evidence type="ECO:0000256" key="3">
    <source>
        <dbReference type="ARBA" id="ARBA00022617"/>
    </source>
</evidence>
<dbReference type="FunFam" id="1.10.630.10:FF:000006">
    <property type="entry name" value="Cytochrome P450 302a1, mitochondrial"/>
    <property type="match status" value="1"/>
</dbReference>
<organism evidence="10 11">
    <name type="scientific">Acipenser oxyrinchus oxyrinchus</name>
    <dbReference type="NCBI Taxonomy" id="40147"/>
    <lineage>
        <taxon>Eukaryota</taxon>
        <taxon>Metazoa</taxon>
        <taxon>Chordata</taxon>
        <taxon>Craniata</taxon>
        <taxon>Vertebrata</taxon>
        <taxon>Euteleostomi</taxon>
        <taxon>Actinopterygii</taxon>
        <taxon>Chondrostei</taxon>
        <taxon>Acipenseriformes</taxon>
        <taxon>Acipenseridae</taxon>
        <taxon>Acipenser</taxon>
    </lineage>
</organism>
<keyword evidence="11" id="KW-1185">Reference proteome</keyword>
<dbReference type="SUPFAM" id="SSF48264">
    <property type="entry name" value="Cytochrome P450"/>
    <property type="match status" value="1"/>
</dbReference>
<evidence type="ECO:0000256" key="7">
    <source>
        <dbReference type="ARBA" id="ARBA00023033"/>
    </source>
</evidence>
<comment type="caution">
    <text evidence="10">The sequence shown here is derived from an EMBL/GenBank/DDBJ whole genome shotgun (WGS) entry which is preliminary data.</text>
</comment>
<dbReference type="Proteomes" id="UP001230051">
    <property type="component" value="Unassembled WGS sequence"/>
</dbReference>
<accession>A0AAD8LSZ4</accession>
<dbReference type="InterPro" id="IPR017972">
    <property type="entry name" value="Cyt_P450_CS"/>
</dbReference>
<dbReference type="GO" id="GO:0005743">
    <property type="term" value="C:mitochondrial inner membrane"/>
    <property type="evidence" value="ECO:0007669"/>
    <property type="project" value="TreeGrafter"/>
</dbReference>
<dbReference type="GO" id="GO:0004497">
    <property type="term" value="F:monooxygenase activity"/>
    <property type="evidence" value="ECO:0007669"/>
    <property type="project" value="UniProtKB-KW"/>
</dbReference>
<keyword evidence="5 9" id="KW-0560">Oxidoreductase</keyword>
<evidence type="ECO:0000256" key="8">
    <source>
        <dbReference type="PIRSR" id="PIRSR602401-1"/>
    </source>
</evidence>
<comment type="cofactor">
    <cofactor evidence="1 8">
        <name>heme</name>
        <dbReference type="ChEBI" id="CHEBI:30413"/>
    </cofactor>
</comment>
<keyword evidence="6 8" id="KW-0408">Iron</keyword>
<dbReference type="Pfam" id="PF00067">
    <property type="entry name" value="p450"/>
    <property type="match status" value="1"/>
</dbReference>
<dbReference type="GO" id="GO:0034650">
    <property type="term" value="P:cortisol metabolic process"/>
    <property type="evidence" value="ECO:0007669"/>
    <property type="project" value="TreeGrafter"/>
</dbReference>
<dbReference type="GO" id="GO:0006700">
    <property type="term" value="P:C21-steroid hormone biosynthetic process"/>
    <property type="evidence" value="ECO:0007669"/>
    <property type="project" value="TreeGrafter"/>
</dbReference>
<evidence type="ECO:0000256" key="1">
    <source>
        <dbReference type="ARBA" id="ARBA00001971"/>
    </source>
</evidence>
<gene>
    <name evidence="10" type="ORF">AOXY_G3470</name>
</gene>
<evidence type="ECO:0000256" key="5">
    <source>
        <dbReference type="ARBA" id="ARBA00023002"/>
    </source>
</evidence>
<dbReference type="PRINTS" id="PR00463">
    <property type="entry name" value="EP450I"/>
</dbReference>
<dbReference type="PRINTS" id="PR00385">
    <property type="entry name" value="P450"/>
</dbReference>
<dbReference type="GO" id="GO:0020037">
    <property type="term" value="F:heme binding"/>
    <property type="evidence" value="ECO:0007669"/>
    <property type="project" value="InterPro"/>
</dbReference>
<keyword evidence="7 9" id="KW-0503">Monooxygenase</keyword>
<evidence type="ECO:0000256" key="4">
    <source>
        <dbReference type="ARBA" id="ARBA00022723"/>
    </source>
</evidence>
<evidence type="ECO:0008006" key="12">
    <source>
        <dbReference type="Google" id="ProtNLM"/>
    </source>
</evidence>
<dbReference type="GO" id="GO:0008203">
    <property type="term" value="P:cholesterol metabolic process"/>
    <property type="evidence" value="ECO:0007669"/>
    <property type="project" value="TreeGrafter"/>
</dbReference>
<dbReference type="InterPro" id="IPR036396">
    <property type="entry name" value="Cyt_P450_sf"/>
</dbReference>
<name>A0AAD8LSZ4_ACIOX</name>
<evidence type="ECO:0000256" key="6">
    <source>
        <dbReference type="ARBA" id="ARBA00023004"/>
    </source>
</evidence>
<comment type="similarity">
    <text evidence="2 9">Belongs to the cytochrome P450 family.</text>
</comment>
<protein>
    <recommendedName>
        <fullName evidence="12">1,25-dihydroxyvitamin D(3) 24-hydroxylase, mitochondrial</fullName>
    </recommendedName>
</protein>
<sequence length="495" mass="57213">MLCALSLESILKSSLTKRLRLSSSSLSSSSTTPLSHLSLPGPPCWPLVGSLLDILWKGGLKRQHNIMLEYHKQYGDIFKMKLGNFESVQIGHPILLEELFRNESQFPQRLEIRPWKVYRDYRDESNGLLTLEGEEWIAVRRPLQQQLLKPNQIGKCHVRLNKVIENLITQIDSCCDEKRCMKDIMFELNKWTFQSTCSLLYNKKVGLLQPTNSKQALTFIMSSKQMMQCLGILMVTSVDLHKKVNSKIWKQHTEAWDNLFKIAKEYIDMRFLKPTVYTEEDILDEVYQSSQLSRKQLYAVMTELQIGGVETTANAMLWAIFNLSRNPKAQTRLNKEVLKVLPDGQAPTVMDINKIPFLKACLKESMRVTPTIPFTSRTLDKDTCVGGYLLPKNTVVMINAHPMNNKEEYFSDAKLFKPERWLHEKDKIHPFANMPFGFGKRMCIGRRLAELQLHLALCRIVQKYRLMATDNDPVEQLMSVVMVPNREIPVAFHKY</sequence>
<dbReference type="InterPro" id="IPR050479">
    <property type="entry name" value="CYP11_CYP27_families"/>
</dbReference>
<proteinExistence type="inferred from homology"/>
<dbReference type="EMBL" id="JAGXEW010000003">
    <property type="protein sequence ID" value="KAK1173368.1"/>
    <property type="molecule type" value="Genomic_DNA"/>
</dbReference>
<dbReference type="PANTHER" id="PTHR24279:SF124">
    <property type="entry name" value="1,25-DIHYDROXYVITAMIN D(3) 24-HYDROXYLASE, MITOCHONDRIAL"/>
    <property type="match status" value="1"/>
</dbReference>
<dbReference type="InterPro" id="IPR001128">
    <property type="entry name" value="Cyt_P450"/>
</dbReference>
<evidence type="ECO:0000256" key="2">
    <source>
        <dbReference type="ARBA" id="ARBA00010617"/>
    </source>
</evidence>
<dbReference type="Gene3D" id="1.10.630.10">
    <property type="entry name" value="Cytochrome P450"/>
    <property type="match status" value="1"/>
</dbReference>
<keyword evidence="3 8" id="KW-0349">Heme</keyword>
<dbReference type="PROSITE" id="PS00086">
    <property type="entry name" value="CYTOCHROME_P450"/>
    <property type="match status" value="1"/>
</dbReference>
<reference evidence="10" key="1">
    <citation type="submission" date="2022-02" db="EMBL/GenBank/DDBJ databases">
        <title>Atlantic sturgeon de novo genome assembly.</title>
        <authorList>
            <person name="Stock M."/>
            <person name="Klopp C."/>
            <person name="Guiguen Y."/>
            <person name="Cabau C."/>
            <person name="Parinello H."/>
            <person name="Santidrian Yebra-Pimentel E."/>
            <person name="Kuhl H."/>
            <person name="Dirks R.P."/>
            <person name="Guessner J."/>
            <person name="Wuertz S."/>
            <person name="Du K."/>
            <person name="Schartl M."/>
        </authorList>
    </citation>
    <scope>NUCLEOTIDE SEQUENCE</scope>
    <source>
        <strain evidence="10">STURGEONOMICS-FGT-2020</strain>
        <tissue evidence="10">Whole blood</tissue>
    </source>
</reference>
<dbReference type="GO" id="GO:0006704">
    <property type="term" value="P:glucocorticoid biosynthetic process"/>
    <property type="evidence" value="ECO:0007669"/>
    <property type="project" value="TreeGrafter"/>
</dbReference>